<dbReference type="InterPro" id="IPR057601">
    <property type="entry name" value="Oar-like_b-barrel"/>
</dbReference>
<dbReference type="EMBL" id="CP072649">
    <property type="protein sequence ID" value="QUW04382.1"/>
    <property type="molecule type" value="Genomic_DNA"/>
</dbReference>
<evidence type="ECO:0000256" key="6">
    <source>
        <dbReference type="ARBA" id="ARBA00023237"/>
    </source>
</evidence>
<accession>A0ABX8BD81</accession>
<evidence type="ECO:0000256" key="4">
    <source>
        <dbReference type="ARBA" id="ARBA00022692"/>
    </source>
</evidence>
<dbReference type="Pfam" id="PF25183">
    <property type="entry name" value="OMP_b-brl_4"/>
    <property type="match status" value="1"/>
</dbReference>
<evidence type="ECO:0000256" key="5">
    <source>
        <dbReference type="ARBA" id="ARBA00023136"/>
    </source>
</evidence>
<keyword evidence="2" id="KW-0813">Transport</keyword>
<evidence type="ECO:0000256" key="7">
    <source>
        <dbReference type="SAM" id="MobiDB-lite"/>
    </source>
</evidence>
<evidence type="ECO:0000256" key="1">
    <source>
        <dbReference type="ARBA" id="ARBA00004571"/>
    </source>
</evidence>
<dbReference type="SUPFAM" id="SSF49464">
    <property type="entry name" value="Carboxypeptidase regulatory domain-like"/>
    <property type="match status" value="1"/>
</dbReference>
<keyword evidence="4" id="KW-0812">Transmembrane</keyword>
<sequence>MSTAHLARVGRRTRRGRLLDNGWLAMSCRACRRIAFLSLLVALTSPVWAQSDTARLTGVVTDNSGGVIAGATVTATDTATNAKLETTTNADGVYVFPVLKAGTYLVEFSAPNFKKLARPDVVLRVNQVVSLNVEVEPGNITDVVEVTAGAPLIETASSSVGQTITGRQIVDLPINGRNFTQLATLVPGVTRGTPGSNADGSGGNAETFRQGDTGSAALSANGLREQNNNFTLDGIDNNESIVNSIVFFPPIEAIEEFRVITSVAPAEFGRGGGAIVSATIRSGSNDFHGSAFEFFRNSAMDARATDLVGFVPPKPVFIRNQFGGTFGGPIRRDKTFFFVDYQQLRQRLPREEGRTFTVPTARMRQGDFSELLNPNFTGLGAAVQIFDPVTGLPFAGNIIPQNRLDPAAVRYLNFFPLPDLTDRARFNFFNRQLQRQNFKSGDARLDHRFTERDSVFVRFSIADDPQFDPGRLGINAQTGFGSGTNRQFNHSVMGNYTRVFTPNVVNELRFGYVKQNIEFLPLGFGTDLNRQLGIPGINGVTRANGISLIGGGNGDFLEYLGDFGEFILNQRTIQFTDAVTWVAGNHSAKFGASIIQRNIRSVQADFSKGFYFFSDQVVTFQPGGPPPASPGLGQTGYQVAQMLLGRTAFTTTANPEIPAATTRSYEMGFFAQDDWRVTRRLTLNAGLRYELFTPYYELRNRMANFDPFSGRILLAGRDGNSRSLVDTDRNNFAPRIGAAFDLFGSGRAVLRGGWGIFYSLDRGGIANQLTQNPPFIVTQFRFDGPGSNVRLSEPIPPPDPINVASPNLPPGTQIRFTPRNTRNTRVQQFNVTFEYQLTNFLAAHVAYVGTRGDNVTAVTTVGGFGDAEITRRLTTIANVGESRYDSLQIKVNQRAWKGLSYLAAYTFGKATNNSPGPFPGTGGAGRSTPSDPDGLAPGLADYDVRHRFTLAFNYDLPFFKDASNRVVRALLYGYQFNGILTLQGGTPFSVFGGDGGRARLVPGQDPTAGPRSAARWFNTAAFAPSDNPSQQYPRNAFLRSPGISTVDGSIFRRFAITERVNLEFRAEAFNLFNKPQLGIPNLFLGGDFGRIFSVRNRSNRSVQLGLRLSF</sequence>
<keyword evidence="11" id="KW-1185">Reference proteome</keyword>
<dbReference type="RefSeq" id="WP_211430271.1">
    <property type="nucleotide sequence ID" value="NZ_CP072649.1"/>
</dbReference>
<evidence type="ECO:0000256" key="8">
    <source>
        <dbReference type="SAM" id="SignalP"/>
    </source>
</evidence>
<keyword evidence="8" id="KW-0732">Signal</keyword>
<feature type="domain" description="TonB-dependent transporter Oar-like beta-barrel" evidence="9">
    <location>
        <begin position="279"/>
        <end position="1103"/>
    </location>
</feature>
<dbReference type="Gene3D" id="2.40.170.20">
    <property type="entry name" value="TonB-dependent receptor, beta-barrel domain"/>
    <property type="match status" value="1"/>
</dbReference>
<dbReference type="InterPro" id="IPR039426">
    <property type="entry name" value="TonB-dep_rcpt-like"/>
</dbReference>
<keyword evidence="5" id="KW-0472">Membrane</keyword>
<feature type="signal peptide" evidence="8">
    <location>
        <begin position="1"/>
        <end position="49"/>
    </location>
</feature>
<evidence type="ECO:0000256" key="3">
    <source>
        <dbReference type="ARBA" id="ARBA00022452"/>
    </source>
</evidence>
<gene>
    <name evidence="10" type="ORF">J8C06_11310</name>
</gene>
<feature type="chain" id="PRO_5045462909" evidence="8">
    <location>
        <begin position="50"/>
        <end position="1110"/>
    </location>
</feature>
<dbReference type="InterPro" id="IPR036942">
    <property type="entry name" value="Beta-barrel_TonB_sf"/>
</dbReference>
<comment type="subcellular location">
    <subcellularLocation>
        <location evidence="1">Cell outer membrane</location>
        <topology evidence="1">Multi-pass membrane protein</topology>
    </subcellularLocation>
</comment>
<dbReference type="PANTHER" id="PTHR30069:SF46">
    <property type="entry name" value="OAR PROTEIN"/>
    <property type="match status" value="1"/>
</dbReference>
<evidence type="ECO:0000313" key="11">
    <source>
        <dbReference type="Proteomes" id="UP000676506"/>
    </source>
</evidence>
<name>A0ABX8BD81_9BACT</name>
<dbReference type="Pfam" id="PF13620">
    <property type="entry name" value="CarboxypepD_reg"/>
    <property type="match status" value="1"/>
</dbReference>
<evidence type="ECO:0000259" key="9">
    <source>
        <dbReference type="Pfam" id="PF25183"/>
    </source>
</evidence>
<keyword evidence="10" id="KW-0675">Receptor</keyword>
<dbReference type="Gene3D" id="2.60.40.1120">
    <property type="entry name" value="Carboxypeptidase-like, regulatory domain"/>
    <property type="match status" value="1"/>
</dbReference>
<protein>
    <submittedName>
        <fullName evidence="10">TonB-dependent receptor</fullName>
    </submittedName>
</protein>
<organism evidence="10 11">
    <name type="scientific">Chloracidobacterium validum</name>
    <dbReference type="NCBI Taxonomy" id="2821543"/>
    <lineage>
        <taxon>Bacteria</taxon>
        <taxon>Pseudomonadati</taxon>
        <taxon>Acidobacteriota</taxon>
        <taxon>Terriglobia</taxon>
        <taxon>Terriglobales</taxon>
        <taxon>Acidobacteriaceae</taxon>
        <taxon>Chloracidobacterium</taxon>
    </lineage>
</organism>
<proteinExistence type="predicted"/>
<keyword evidence="3" id="KW-1134">Transmembrane beta strand</keyword>
<dbReference type="SUPFAM" id="SSF56935">
    <property type="entry name" value="Porins"/>
    <property type="match status" value="1"/>
</dbReference>
<evidence type="ECO:0000313" key="10">
    <source>
        <dbReference type="EMBL" id="QUW04382.1"/>
    </source>
</evidence>
<dbReference type="InterPro" id="IPR008969">
    <property type="entry name" value="CarboxyPept-like_regulatory"/>
</dbReference>
<dbReference type="PANTHER" id="PTHR30069">
    <property type="entry name" value="TONB-DEPENDENT OUTER MEMBRANE RECEPTOR"/>
    <property type="match status" value="1"/>
</dbReference>
<keyword evidence="6" id="KW-0998">Cell outer membrane</keyword>
<dbReference type="Proteomes" id="UP000676506">
    <property type="component" value="Chromosome 2"/>
</dbReference>
<reference evidence="10 11" key="1">
    <citation type="submission" date="2021-03" db="EMBL/GenBank/DDBJ databases">
        <title>Genomic and phenotypic characterization of Chloracidobacterium isolates provides evidence for multiple species.</title>
        <authorList>
            <person name="Saini M.K."/>
            <person name="Costas A.M.G."/>
            <person name="Tank M."/>
            <person name="Bryant D.A."/>
        </authorList>
    </citation>
    <scope>NUCLEOTIDE SEQUENCE [LARGE SCALE GENOMIC DNA]</scope>
    <source>
        <strain evidence="10 11">BV2-C</strain>
    </source>
</reference>
<evidence type="ECO:0000256" key="2">
    <source>
        <dbReference type="ARBA" id="ARBA00022448"/>
    </source>
</evidence>
<feature type="region of interest" description="Disordered" evidence="7">
    <location>
        <begin position="913"/>
        <end position="936"/>
    </location>
</feature>